<evidence type="ECO:0000256" key="1">
    <source>
        <dbReference type="SAM" id="Phobius"/>
    </source>
</evidence>
<dbReference type="EMBL" id="MFLU01000007">
    <property type="protein sequence ID" value="OGG75094.1"/>
    <property type="molecule type" value="Genomic_DNA"/>
</dbReference>
<proteinExistence type="predicted"/>
<evidence type="ECO:0000313" key="2">
    <source>
        <dbReference type="EMBL" id="OGG75094.1"/>
    </source>
</evidence>
<protein>
    <submittedName>
        <fullName evidence="2">Uncharacterized protein</fullName>
    </submittedName>
</protein>
<dbReference type="Proteomes" id="UP000178587">
    <property type="component" value="Unassembled WGS sequence"/>
</dbReference>
<dbReference type="AlphaFoldDB" id="A0A1F6EN80"/>
<sequence>MIKGRNPSLNGLGTTVQKRENPMTHTMKSVLAAFFLATIAGIITGIFVANLPRQQVLIANGSTVGLEELIRLQPILLTCDVDERRGVIDPKTGIGYDFVTVDCDLSDGGTTRWLVPDIEPAAAYVGPLYADWKRLVGKTALLCPFRWPESFTPICPGLGPSA</sequence>
<name>A0A1F6EN80_9BACT</name>
<keyword evidence="1" id="KW-0472">Membrane</keyword>
<comment type="caution">
    <text evidence="2">The sequence shown here is derived from an EMBL/GenBank/DDBJ whole genome shotgun (WGS) entry which is preliminary data.</text>
</comment>
<accession>A0A1F6EN80</accession>
<feature type="transmembrane region" description="Helical" evidence="1">
    <location>
        <begin position="30"/>
        <end position="51"/>
    </location>
</feature>
<dbReference type="STRING" id="1798507.A3A34_01920"/>
<gene>
    <name evidence="2" type="ORF">A3A34_01920</name>
</gene>
<keyword evidence="1" id="KW-0812">Transmembrane</keyword>
<keyword evidence="1" id="KW-1133">Transmembrane helix</keyword>
<organism evidence="2 3">
    <name type="scientific">Candidatus Kaiserbacteria bacterium RIFCSPLOWO2_01_FULL_50_24</name>
    <dbReference type="NCBI Taxonomy" id="1798507"/>
    <lineage>
        <taxon>Bacteria</taxon>
        <taxon>Candidatus Kaiseribacteriota</taxon>
    </lineage>
</organism>
<evidence type="ECO:0000313" key="3">
    <source>
        <dbReference type="Proteomes" id="UP000178587"/>
    </source>
</evidence>
<reference evidence="2 3" key="1">
    <citation type="journal article" date="2016" name="Nat. Commun.">
        <title>Thousands of microbial genomes shed light on interconnected biogeochemical processes in an aquifer system.</title>
        <authorList>
            <person name="Anantharaman K."/>
            <person name="Brown C.T."/>
            <person name="Hug L.A."/>
            <person name="Sharon I."/>
            <person name="Castelle C.J."/>
            <person name="Probst A.J."/>
            <person name="Thomas B.C."/>
            <person name="Singh A."/>
            <person name="Wilkins M.J."/>
            <person name="Karaoz U."/>
            <person name="Brodie E.L."/>
            <person name="Williams K.H."/>
            <person name="Hubbard S.S."/>
            <person name="Banfield J.F."/>
        </authorList>
    </citation>
    <scope>NUCLEOTIDE SEQUENCE [LARGE SCALE GENOMIC DNA]</scope>
</reference>